<dbReference type="InterPro" id="IPR015424">
    <property type="entry name" value="PyrdxlP-dep_Trfase"/>
</dbReference>
<dbReference type="PROSITE" id="PS50949">
    <property type="entry name" value="HTH_GNTR"/>
    <property type="match status" value="1"/>
</dbReference>
<organism evidence="7 8">
    <name type="scientific">Herbaspirillum rhizosphaerae</name>
    <dbReference type="NCBI Taxonomy" id="346179"/>
    <lineage>
        <taxon>Bacteria</taxon>
        <taxon>Pseudomonadati</taxon>
        <taxon>Pseudomonadota</taxon>
        <taxon>Betaproteobacteria</taxon>
        <taxon>Burkholderiales</taxon>
        <taxon>Oxalobacteraceae</taxon>
        <taxon>Herbaspirillum</taxon>
    </lineage>
</organism>
<dbReference type="GO" id="GO:0008483">
    <property type="term" value="F:transaminase activity"/>
    <property type="evidence" value="ECO:0007669"/>
    <property type="project" value="UniProtKB-KW"/>
</dbReference>
<dbReference type="Proteomes" id="UP001629214">
    <property type="component" value="Unassembled WGS sequence"/>
</dbReference>
<dbReference type="InterPro" id="IPR004839">
    <property type="entry name" value="Aminotransferase_I/II_large"/>
</dbReference>
<dbReference type="Pfam" id="PF00392">
    <property type="entry name" value="GntR"/>
    <property type="match status" value="1"/>
</dbReference>
<protein>
    <submittedName>
        <fullName evidence="7">PLP-dependent aminotransferase family protein</fullName>
    </submittedName>
</protein>
<accession>A0ABW8ZGE8</accession>
<proteinExistence type="inferred from homology"/>
<name>A0ABW8ZGE8_9BURK</name>
<reference evidence="7 8" key="1">
    <citation type="journal article" date="2024" name="Chem. Sci.">
        <title>Discovery of megapolipeptins by genome mining of a Burkholderiales bacteria collection.</title>
        <authorList>
            <person name="Paulo B.S."/>
            <person name="Recchia M.J.J."/>
            <person name="Lee S."/>
            <person name="Fergusson C.H."/>
            <person name="Romanowski S.B."/>
            <person name="Hernandez A."/>
            <person name="Krull N."/>
            <person name="Liu D.Y."/>
            <person name="Cavanagh H."/>
            <person name="Bos A."/>
            <person name="Gray C.A."/>
            <person name="Murphy B.T."/>
            <person name="Linington R.G."/>
            <person name="Eustaquio A.S."/>
        </authorList>
    </citation>
    <scope>NUCLEOTIDE SEQUENCE [LARGE SCALE GENOMIC DNA]</scope>
    <source>
        <strain evidence="7 8">RL21-008-BIB-B</strain>
    </source>
</reference>
<dbReference type="PANTHER" id="PTHR46577">
    <property type="entry name" value="HTH-TYPE TRANSCRIPTIONAL REGULATORY PROTEIN GABR"/>
    <property type="match status" value="1"/>
</dbReference>
<gene>
    <name evidence="7" type="ORF">PQR63_22750</name>
</gene>
<dbReference type="SUPFAM" id="SSF53383">
    <property type="entry name" value="PLP-dependent transferases"/>
    <property type="match status" value="1"/>
</dbReference>
<evidence type="ECO:0000259" key="6">
    <source>
        <dbReference type="PROSITE" id="PS50949"/>
    </source>
</evidence>
<keyword evidence="4" id="KW-0238">DNA-binding</keyword>
<dbReference type="Pfam" id="PF00155">
    <property type="entry name" value="Aminotran_1_2"/>
    <property type="match status" value="1"/>
</dbReference>
<dbReference type="Gene3D" id="1.10.10.10">
    <property type="entry name" value="Winged helix-like DNA-binding domain superfamily/Winged helix DNA-binding domain"/>
    <property type="match status" value="1"/>
</dbReference>
<evidence type="ECO:0000256" key="5">
    <source>
        <dbReference type="ARBA" id="ARBA00023163"/>
    </source>
</evidence>
<dbReference type="RefSeq" id="WP_408170468.1">
    <property type="nucleotide sequence ID" value="NZ_JAQQFR010000021.1"/>
</dbReference>
<dbReference type="EMBL" id="JAQQFR010000021">
    <property type="protein sequence ID" value="MFL9881236.1"/>
    <property type="molecule type" value="Genomic_DNA"/>
</dbReference>
<dbReference type="PANTHER" id="PTHR46577:SF2">
    <property type="entry name" value="TRANSCRIPTIONAL REGULATORY PROTEIN"/>
    <property type="match status" value="1"/>
</dbReference>
<keyword evidence="2" id="KW-0663">Pyridoxal phosphate</keyword>
<dbReference type="Gene3D" id="3.90.1150.10">
    <property type="entry name" value="Aspartate Aminotransferase, domain 1"/>
    <property type="match status" value="1"/>
</dbReference>
<evidence type="ECO:0000313" key="8">
    <source>
        <dbReference type="Proteomes" id="UP001629214"/>
    </source>
</evidence>
<keyword evidence="5" id="KW-0804">Transcription</keyword>
<dbReference type="InterPro" id="IPR036388">
    <property type="entry name" value="WH-like_DNA-bd_sf"/>
</dbReference>
<dbReference type="CDD" id="cd07377">
    <property type="entry name" value="WHTH_GntR"/>
    <property type="match status" value="1"/>
</dbReference>
<sequence length="514" mass="56313">MDMQPLSLNTGSTPQAVSDLVSTAVSQPNSPGQPHQPSQPIYRRLAEHYLSAIQAGTLAAGDRMPSVRDLMRQQHVSLSTALQTLRYLEEGGWLEARPRSGYFVRQPRRAQIRPVGEPNISAPLDPAQYVGIHEQVSDFIARRHLKAPTIDLSGMSCAPELYAVDALKNAAIKALREQPTLLTSPMPINGNSHFRQVVARRALNAGIRISADDVVVTHGCIEALNLALRAVAQAGDTIAVESPTYFGLLQTLESLGMRALEIPTSPHTGISIEALELAMQTYGNIKAVVVVPTLQNPLGCIMSDSHKERLVNLCEQQGVPLIEDDAYSELADGDVAPSAAKIWDRSGNVIYCASLNKVLAPGMRLGWMTCGKWNERVKMLKFAYTRANEEWTQITAANYMGSPAYDRHLRRLRSSLKDQREQMAEAIAEYFPDETRLSVPNGGVGLWVELPRKLSSKAVFGAALDEGIGVSPGVIFSNSDRFDHYLRLCCGKPFTRELDQALRRLGVITGQLLG</sequence>
<keyword evidence="8" id="KW-1185">Reference proteome</keyword>
<evidence type="ECO:0000256" key="2">
    <source>
        <dbReference type="ARBA" id="ARBA00022898"/>
    </source>
</evidence>
<dbReference type="InterPro" id="IPR000524">
    <property type="entry name" value="Tscrpt_reg_HTH_GntR"/>
</dbReference>
<evidence type="ECO:0000313" key="7">
    <source>
        <dbReference type="EMBL" id="MFL9881236.1"/>
    </source>
</evidence>
<dbReference type="InterPro" id="IPR036390">
    <property type="entry name" value="WH_DNA-bd_sf"/>
</dbReference>
<keyword evidence="7" id="KW-0808">Transferase</keyword>
<feature type="domain" description="HTH gntR-type" evidence="6">
    <location>
        <begin position="39"/>
        <end position="107"/>
    </location>
</feature>
<comment type="similarity">
    <text evidence="1">In the C-terminal section; belongs to the class-I pyridoxal-phosphate-dependent aminotransferase family.</text>
</comment>
<dbReference type="InterPro" id="IPR015422">
    <property type="entry name" value="PyrdxlP-dep_Trfase_small"/>
</dbReference>
<dbReference type="InterPro" id="IPR051446">
    <property type="entry name" value="HTH_trans_reg/aminotransferase"/>
</dbReference>
<dbReference type="Gene3D" id="3.40.640.10">
    <property type="entry name" value="Type I PLP-dependent aspartate aminotransferase-like (Major domain)"/>
    <property type="match status" value="1"/>
</dbReference>
<dbReference type="SMART" id="SM00345">
    <property type="entry name" value="HTH_GNTR"/>
    <property type="match status" value="1"/>
</dbReference>
<dbReference type="SUPFAM" id="SSF46785">
    <property type="entry name" value="Winged helix' DNA-binding domain"/>
    <property type="match status" value="1"/>
</dbReference>
<evidence type="ECO:0000256" key="4">
    <source>
        <dbReference type="ARBA" id="ARBA00023125"/>
    </source>
</evidence>
<keyword evidence="3" id="KW-0805">Transcription regulation</keyword>
<evidence type="ECO:0000256" key="3">
    <source>
        <dbReference type="ARBA" id="ARBA00023015"/>
    </source>
</evidence>
<dbReference type="CDD" id="cd00609">
    <property type="entry name" value="AAT_like"/>
    <property type="match status" value="1"/>
</dbReference>
<dbReference type="InterPro" id="IPR015421">
    <property type="entry name" value="PyrdxlP-dep_Trfase_major"/>
</dbReference>
<comment type="caution">
    <text evidence="7">The sequence shown here is derived from an EMBL/GenBank/DDBJ whole genome shotgun (WGS) entry which is preliminary data.</text>
</comment>
<evidence type="ECO:0000256" key="1">
    <source>
        <dbReference type="ARBA" id="ARBA00005384"/>
    </source>
</evidence>
<keyword evidence="7" id="KW-0032">Aminotransferase</keyword>